<evidence type="ECO:0000313" key="1">
    <source>
        <dbReference type="EMBL" id="MCX2973194.1"/>
    </source>
</evidence>
<dbReference type="Gene3D" id="3.30.2270.10">
    <property type="entry name" value="Folate-binding superfamily"/>
    <property type="match status" value="1"/>
</dbReference>
<dbReference type="InterPro" id="IPR038561">
    <property type="entry name" value="SoxD_sf"/>
</dbReference>
<evidence type="ECO:0000313" key="2">
    <source>
        <dbReference type="Proteomes" id="UP001143307"/>
    </source>
</evidence>
<name>A0ABT3ST74_9GAMM</name>
<dbReference type="EMBL" id="SHNP01000002">
    <property type="protein sequence ID" value="MCX2973194.1"/>
    <property type="molecule type" value="Genomic_DNA"/>
</dbReference>
<dbReference type="Proteomes" id="UP001143307">
    <property type="component" value="Unassembled WGS sequence"/>
</dbReference>
<comment type="caution">
    <text evidence="1">The sequence shown here is derived from an EMBL/GenBank/DDBJ whole genome shotgun (WGS) entry which is preliminary data.</text>
</comment>
<dbReference type="RefSeq" id="WP_007227699.1">
    <property type="nucleotide sequence ID" value="NZ_SHNP01000002.1"/>
</dbReference>
<reference evidence="1" key="1">
    <citation type="submission" date="2019-02" db="EMBL/GenBank/DDBJ databases">
        <authorList>
            <person name="Li S.-H."/>
        </authorList>
    </citation>
    <scope>NUCLEOTIDE SEQUENCE</scope>
    <source>
        <strain evidence="1">IMCC8485</strain>
    </source>
</reference>
<organism evidence="1 2">
    <name type="scientific">Candidatus Seongchinamella marina</name>
    <dbReference type="NCBI Taxonomy" id="2518990"/>
    <lineage>
        <taxon>Bacteria</taxon>
        <taxon>Pseudomonadati</taxon>
        <taxon>Pseudomonadota</taxon>
        <taxon>Gammaproteobacteria</taxon>
        <taxon>Cellvibrionales</taxon>
        <taxon>Halieaceae</taxon>
        <taxon>Seongchinamella</taxon>
    </lineage>
</organism>
<keyword evidence="2" id="KW-1185">Reference proteome</keyword>
<accession>A0ABT3ST74</accession>
<sequence length="94" mass="10649">MKILNCPLNGPRNISEFTYGGEFHSMPDPDSSTAREWAEHVFFHDNNAGVVIEWWCHTPSSYWFLAERNTITDELLRTFPASEAAGGMVQGDDQ</sequence>
<dbReference type="InterPro" id="IPR006279">
    <property type="entry name" value="SoxD"/>
</dbReference>
<dbReference type="Pfam" id="PF04267">
    <property type="entry name" value="SoxD"/>
    <property type="match status" value="1"/>
</dbReference>
<protein>
    <submittedName>
        <fullName evidence="1">Sarcosine oxidase subunit delta</fullName>
    </submittedName>
</protein>
<gene>
    <name evidence="1" type="ORF">EYC87_06280</name>
</gene>
<proteinExistence type="predicted"/>